<evidence type="ECO:0000256" key="3">
    <source>
        <dbReference type="ARBA" id="ARBA00022505"/>
    </source>
</evidence>
<dbReference type="InterPro" id="IPR027417">
    <property type="entry name" value="P-loop_NTPase"/>
</dbReference>
<protein>
    <submittedName>
        <fullName evidence="11">Molybdate transport system ATP-binding protein</fullName>
    </submittedName>
</protein>
<evidence type="ECO:0000256" key="2">
    <source>
        <dbReference type="ARBA" id="ARBA00022475"/>
    </source>
</evidence>
<evidence type="ECO:0000259" key="10">
    <source>
        <dbReference type="PROSITE" id="PS51866"/>
    </source>
</evidence>
<dbReference type="EMBL" id="RKHG01000001">
    <property type="protein sequence ID" value="ROR54272.1"/>
    <property type="molecule type" value="Genomic_DNA"/>
</dbReference>
<dbReference type="GO" id="GO:0015689">
    <property type="term" value="P:molybdate ion transport"/>
    <property type="evidence" value="ECO:0007669"/>
    <property type="project" value="InterPro"/>
</dbReference>
<keyword evidence="3 8" id="KW-0500">Molybdenum</keyword>
<dbReference type="Pfam" id="PF00005">
    <property type="entry name" value="ABC_tran"/>
    <property type="match status" value="1"/>
</dbReference>
<keyword evidence="5 11" id="KW-0067">ATP-binding</keyword>
<name>A0A3N1ZVT4_9ACTN</name>
<keyword evidence="6" id="KW-1278">Translocase</keyword>
<keyword evidence="4" id="KW-0547">Nucleotide-binding</keyword>
<keyword evidence="2" id="KW-1003">Cell membrane</keyword>
<accession>A0A3N1ZVT4</accession>
<dbReference type="PANTHER" id="PTHR43514:SF1">
    <property type="entry name" value="SULFATE_THIOSULFATE IMPORT ATP-BINDING PROTEIN CYSA"/>
    <property type="match status" value="1"/>
</dbReference>
<evidence type="ECO:0000256" key="5">
    <source>
        <dbReference type="ARBA" id="ARBA00022840"/>
    </source>
</evidence>
<evidence type="ECO:0000256" key="4">
    <source>
        <dbReference type="ARBA" id="ARBA00022741"/>
    </source>
</evidence>
<evidence type="ECO:0000256" key="6">
    <source>
        <dbReference type="ARBA" id="ARBA00022967"/>
    </source>
</evidence>
<dbReference type="GO" id="GO:0005524">
    <property type="term" value="F:ATP binding"/>
    <property type="evidence" value="ECO:0007669"/>
    <property type="project" value="UniProtKB-KW"/>
</dbReference>
<evidence type="ECO:0000313" key="11">
    <source>
        <dbReference type="EMBL" id="ROR54272.1"/>
    </source>
</evidence>
<evidence type="ECO:0000259" key="9">
    <source>
        <dbReference type="PROSITE" id="PS50893"/>
    </source>
</evidence>
<dbReference type="Gene3D" id="2.40.50.100">
    <property type="match status" value="1"/>
</dbReference>
<dbReference type="RefSeq" id="WP_123575435.1">
    <property type="nucleotide sequence ID" value="NZ_RKHG01000001.1"/>
</dbReference>
<keyword evidence="7" id="KW-0472">Membrane</keyword>
<evidence type="ECO:0000256" key="8">
    <source>
        <dbReference type="PROSITE-ProRule" id="PRU01213"/>
    </source>
</evidence>
<dbReference type="Proteomes" id="UP000275749">
    <property type="component" value="Unassembled WGS sequence"/>
</dbReference>
<evidence type="ECO:0000313" key="12">
    <source>
        <dbReference type="Proteomes" id="UP000275749"/>
    </source>
</evidence>
<dbReference type="Gene3D" id="3.40.50.300">
    <property type="entry name" value="P-loop containing nucleotide triphosphate hydrolases"/>
    <property type="match status" value="1"/>
</dbReference>
<evidence type="ECO:0000256" key="7">
    <source>
        <dbReference type="ARBA" id="ARBA00023136"/>
    </source>
</evidence>
<dbReference type="InterPro" id="IPR003593">
    <property type="entry name" value="AAA+_ATPase"/>
</dbReference>
<feature type="domain" description="ABC transporter" evidence="9">
    <location>
        <begin position="1"/>
        <end position="237"/>
    </location>
</feature>
<feature type="domain" description="Mop" evidence="10">
    <location>
        <begin position="290"/>
        <end position="356"/>
    </location>
</feature>
<organism evidence="11 12">
    <name type="scientific">Luteococcus japonicus</name>
    <dbReference type="NCBI Taxonomy" id="33984"/>
    <lineage>
        <taxon>Bacteria</taxon>
        <taxon>Bacillati</taxon>
        <taxon>Actinomycetota</taxon>
        <taxon>Actinomycetes</taxon>
        <taxon>Propionibacteriales</taxon>
        <taxon>Propionibacteriaceae</taxon>
        <taxon>Luteococcus</taxon>
    </lineage>
</organism>
<dbReference type="GO" id="GO:0016887">
    <property type="term" value="F:ATP hydrolysis activity"/>
    <property type="evidence" value="ECO:0007669"/>
    <property type="project" value="InterPro"/>
</dbReference>
<reference evidence="11 12" key="1">
    <citation type="submission" date="2018-11" db="EMBL/GenBank/DDBJ databases">
        <title>Sequencing the genomes of 1000 actinobacteria strains.</title>
        <authorList>
            <person name="Klenk H.-P."/>
        </authorList>
    </citation>
    <scope>NUCLEOTIDE SEQUENCE [LARGE SCALE GENOMIC DNA]</scope>
    <source>
        <strain evidence="11 12">DSM 10546</strain>
    </source>
</reference>
<dbReference type="InterPro" id="IPR004606">
    <property type="entry name" value="Mop_domain"/>
</dbReference>
<dbReference type="SMART" id="SM00382">
    <property type="entry name" value="AAA"/>
    <property type="match status" value="1"/>
</dbReference>
<dbReference type="PROSITE" id="PS50893">
    <property type="entry name" value="ABC_TRANSPORTER_2"/>
    <property type="match status" value="1"/>
</dbReference>
<dbReference type="PROSITE" id="PS51866">
    <property type="entry name" value="MOP"/>
    <property type="match status" value="1"/>
</dbReference>
<dbReference type="InterPro" id="IPR003439">
    <property type="entry name" value="ABC_transporter-like_ATP-bd"/>
</dbReference>
<dbReference type="InterPro" id="IPR017871">
    <property type="entry name" value="ABC_transporter-like_CS"/>
</dbReference>
<dbReference type="AlphaFoldDB" id="A0A3N1ZVT4"/>
<dbReference type="PROSITE" id="PS00211">
    <property type="entry name" value="ABC_TRANSPORTER_1"/>
    <property type="match status" value="1"/>
</dbReference>
<dbReference type="SUPFAM" id="SSF50331">
    <property type="entry name" value="MOP-like"/>
    <property type="match status" value="1"/>
</dbReference>
<dbReference type="PANTHER" id="PTHR43514">
    <property type="entry name" value="ABC TRANSPORTER I FAMILY MEMBER 10"/>
    <property type="match status" value="1"/>
</dbReference>
<dbReference type="InterPro" id="IPR050334">
    <property type="entry name" value="Molybdenum_import_ModC"/>
</dbReference>
<dbReference type="InterPro" id="IPR005116">
    <property type="entry name" value="Transp-assoc_OB_typ1"/>
</dbReference>
<evidence type="ECO:0000256" key="1">
    <source>
        <dbReference type="ARBA" id="ARBA00022448"/>
    </source>
</evidence>
<dbReference type="Pfam" id="PF03459">
    <property type="entry name" value="TOBE"/>
    <property type="match status" value="1"/>
</dbReference>
<gene>
    <name evidence="11" type="ORF">EDD41_1469</name>
</gene>
<dbReference type="InterPro" id="IPR008995">
    <property type="entry name" value="Mo/tungstate-bd_C_term_dom"/>
</dbReference>
<proteinExistence type="predicted"/>
<comment type="caution">
    <text evidence="11">The sequence shown here is derived from an EMBL/GenBank/DDBJ whole genome shotgun (WGS) entry which is preliminary data.</text>
</comment>
<dbReference type="SUPFAM" id="SSF52540">
    <property type="entry name" value="P-loop containing nucleoside triphosphate hydrolases"/>
    <property type="match status" value="1"/>
</dbReference>
<keyword evidence="1" id="KW-0813">Transport</keyword>
<sequence length="360" mass="37412">MAERVGARIGAEVTNRDVAVELALPAGTTTALVGPNGAGKSTLVQLLDGQLRPDRGSVSIAEETVSDAYHHVPTHRRPIALLQQRPMLFAHLDVLGNVAFGPRAGGASRREARERAERELAAVGIADLARRHPTTLSGGQAQRVALARALATDPTLLLLDEPLAALDVASAAAMRRVLATRLTGASRPTVLLVTHDPLDIWALATRLVCLEGGRITAQGPVSDVLARPTTRFLAELCGANLLQGHGDGQVVVIGEETVTGLWEEPDGASVGPTLAVFDPAAVALHCTRPGGSPRNVWPVVVTGLEPRGAIVRVRLAMSGGQVLAADLTAQGVAALDLAPGAALFAQVKASQVQLRSRPAS</sequence>